<dbReference type="InterPro" id="IPR002110">
    <property type="entry name" value="Ankyrin_rpt"/>
</dbReference>
<keyword evidence="2" id="KW-0040">ANK repeat</keyword>
<dbReference type="GO" id="GO:0009116">
    <property type="term" value="P:nucleoside metabolic process"/>
    <property type="evidence" value="ECO:0007669"/>
    <property type="project" value="InterPro"/>
</dbReference>
<name>A0AAJ0EYI3_9PEZI</name>
<dbReference type="Gene3D" id="1.25.40.20">
    <property type="entry name" value="Ankyrin repeat-containing domain"/>
    <property type="match status" value="2"/>
</dbReference>
<gene>
    <name evidence="5" type="ORF">BDP55DRAFT_693443</name>
</gene>
<feature type="region of interest" description="Disordered" evidence="3">
    <location>
        <begin position="1"/>
        <end position="24"/>
    </location>
</feature>
<evidence type="ECO:0000259" key="4">
    <source>
        <dbReference type="Pfam" id="PF24883"/>
    </source>
</evidence>
<dbReference type="InterPro" id="IPR036770">
    <property type="entry name" value="Ankyrin_rpt-contain_sf"/>
</dbReference>
<dbReference type="Gene3D" id="3.40.50.300">
    <property type="entry name" value="P-loop containing nucleotide triphosphate hydrolases"/>
    <property type="match status" value="1"/>
</dbReference>
<feature type="repeat" description="ANK" evidence="2">
    <location>
        <begin position="1257"/>
        <end position="1289"/>
    </location>
</feature>
<dbReference type="SMART" id="SM00248">
    <property type="entry name" value="ANK"/>
    <property type="match status" value="10"/>
</dbReference>
<dbReference type="InterPro" id="IPR027417">
    <property type="entry name" value="P-loop_NTPase"/>
</dbReference>
<dbReference type="Gene3D" id="3.40.50.1580">
    <property type="entry name" value="Nucleoside phosphorylase domain"/>
    <property type="match status" value="1"/>
</dbReference>
<dbReference type="Pfam" id="PF12796">
    <property type="entry name" value="Ank_2"/>
    <property type="match status" value="2"/>
</dbReference>
<accession>A0AAJ0EYI3</accession>
<organism evidence="5 6">
    <name type="scientific">Colletotrichum godetiae</name>
    <dbReference type="NCBI Taxonomy" id="1209918"/>
    <lineage>
        <taxon>Eukaryota</taxon>
        <taxon>Fungi</taxon>
        <taxon>Dikarya</taxon>
        <taxon>Ascomycota</taxon>
        <taxon>Pezizomycotina</taxon>
        <taxon>Sordariomycetes</taxon>
        <taxon>Hypocreomycetidae</taxon>
        <taxon>Glomerellales</taxon>
        <taxon>Glomerellaceae</taxon>
        <taxon>Colletotrichum</taxon>
        <taxon>Colletotrichum acutatum species complex</taxon>
    </lineage>
</organism>
<dbReference type="PROSITE" id="PS50088">
    <property type="entry name" value="ANK_REPEAT"/>
    <property type="match status" value="4"/>
</dbReference>
<dbReference type="PROSITE" id="PS50297">
    <property type="entry name" value="ANK_REP_REGION"/>
    <property type="match status" value="2"/>
</dbReference>
<dbReference type="PANTHER" id="PTHR46082:SF11">
    <property type="entry name" value="AAA+ ATPASE DOMAIN-CONTAINING PROTEIN-RELATED"/>
    <property type="match status" value="1"/>
</dbReference>
<dbReference type="SUPFAM" id="SSF53167">
    <property type="entry name" value="Purine and uridine phosphorylases"/>
    <property type="match status" value="1"/>
</dbReference>
<evidence type="ECO:0000256" key="1">
    <source>
        <dbReference type="ARBA" id="ARBA00022737"/>
    </source>
</evidence>
<dbReference type="InterPro" id="IPR035994">
    <property type="entry name" value="Nucleoside_phosphorylase_sf"/>
</dbReference>
<protein>
    <recommendedName>
        <fullName evidence="4">Nephrocystin 3-like N-terminal domain-containing protein</fullName>
    </recommendedName>
</protein>
<reference evidence="5" key="1">
    <citation type="submission" date="2021-06" db="EMBL/GenBank/DDBJ databases">
        <title>Comparative genomics, transcriptomics and evolutionary studies reveal genomic signatures of adaptation to plant cell wall in hemibiotrophic fungi.</title>
        <authorList>
            <consortium name="DOE Joint Genome Institute"/>
            <person name="Baroncelli R."/>
            <person name="Diaz J.F."/>
            <person name="Benocci T."/>
            <person name="Peng M."/>
            <person name="Battaglia E."/>
            <person name="Haridas S."/>
            <person name="Andreopoulos W."/>
            <person name="Labutti K."/>
            <person name="Pangilinan J."/>
            <person name="Floch G.L."/>
            <person name="Makela M.R."/>
            <person name="Henrissat B."/>
            <person name="Grigoriev I.V."/>
            <person name="Crouch J.A."/>
            <person name="De Vries R.P."/>
            <person name="Sukno S.A."/>
            <person name="Thon M.R."/>
        </authorList>
    </citation>
    <scope>NUCLEOTIDE SEQUENCE</scope>
    <source>
        <strain evidence="5">CBS 193.32</strain>
    </source>
</reference>
<dbReference type="EMBL" id="JAHMHR010000018">
    <property type="protein sequence ID" value="KAK1676209.1"/>
    <property type="molecule type" value="Genomic_DNA"/>
</dbReference>
<comment type="caution">
    <text evidence="5">The sequence shown here is derived from an EMBL/GenBank/DDBJ whole genome shotgun (WGS) entry which is preliminary data.</text>
</comment>
<dbReference type="GO" id="GO:0003824">
    <property type="term" value="F:catalytic activity"/>
    <property type="evidence" value="ECO:0007669"/>
    <property type="project" value="InterPro"/>
</dbReference>
<evidence type="ECO:0000256" key="2">
    <source>
        <dbReference type="PROSITE-ProRule" id="PRU00023"/>
    </source>
</evidence>
<feature type="repeat" description="ANK" evidence="2">
    <location>
        <begin position="945"/>
        <end position="977"/>
    </location>
</feature>
<dbReference type="SUPFAM" id="SSF52540">
    <property type="entry name" value="P-loop containing nucleoside triphosphate hydrolases"/>
    <property type="match status" value="1"/>
</dbReference>
<sequence>MNNDSSHSAVPQLAPGSKKRRRRNVVISDDDCEEYHAVETERAGNSLNQLLKRRLKREVRGPKVRLEHRDYKAMLDNVHEPLPMNENDTNLYVFGEIGAHNIVIACLPSGQYGTAKAALVANTMRWSFPSITIRLMVGIGGGAPREQLDLRLGDVVVSNPTAGSPGVIQYDFGKTEQEGFFHNTGVLNKPSEALLKALTKLRASHELQPNQMPTMLAQMKSSNSNMGKYVHQGAENDRLYDAAYDHPKGKFSCDECDSSRLIDRPIRPDNDPRHGKTRDRVAQQHDVLCFEMEAAGLMDNFPCLIIRGICDYSDSHKLEGWQPYAAATAAAYAKELLMTIPSQEGQIPAPRTIEIRQDQSSLDRRKEILTSLKFDQIDDRHASIKKAHGKTCHWLTKHPKFVKWLDPGSVAHHHGFLWISGKPGAGESTIMKFAYNRAQRPSGHNAAVLSFFFNARGGVLERTAEGMHRSLLVQLLAKIPRLQGVLEDHEIRDHLDINSKAENWSLPLLRDVFERAISKLGSDQITCFIDALDECAEYEAQQMLNFFENLGQCAVQTNTKLFVCSSRHYPSLDIRYKVKFILENQRGHDKDLEAYVQNALSPTTPQQETEITAQILHKASGVFMWVVLVVNILNKVIRTGRIHEIEETLERLPPELSKLFAEMLGKDDYYMGDLLLSVQWLLFGTRPLTADEYYAALVSGLKPGFLPQLDPERVMKQDIENFVVNSSKGLAETTKTQSKPAMVQFIHEPVRDFFLKDNGLETTFPERVITEGECHEQLKRCCYAYIKACSLSIISSKESVFRKADRFPKALGASMIAKFPSLGYARTQVLYHSNAAANMAIPQDQFLEEFAASLENWIKFNNLFERYKTCHYTSMASLTYILANRGLDSLLEANIRRDPLIETSVEEQHRSPIAAAIYRSHLRAAEILLLHLDKNMVNNHLKTKGGSTLLYGAVKKGLAEVVELLLAAGAESNDSETMEDPLHYAIVQGNEAIVKLLLFPVDNYDVPLARFIIEKGADVNQRMDGIPVLHRAISASLYGIDIFKILLENVADVEIADCDGVTTLHRVARDGDHSILEMILRARPDVNRIDNYGRTPVIFACRNYSLHPTAIIALFEQGADINLPDLEGNTPMFVSIDARRPPQLECVLQLGANINDVNKQGQTALFMGCQTGRLEIVELGSTNPAGETALFGVFPGHEEAPLIVKLLLEAGLDPMHTNSAGETFFESSTWFPKLDKNLRESIFRAIAEREINQTDEIGRTILMKVATDDDPRATSFLLKVGADPNISDRRGYTPLFAVIDASQSEHHDLVVDALLRSGAETRKPGPNSKTPLQMAQRLGKNGIASWLRYIA</sequence>
<keyword evidence="6" id="KW-1185">Reference proteome</keyword>
<dbReference type="Pfam" id="PF24883">
    <property type="entry name" value="NPHP3_N"/>
    <property type="match status" value="1"/>
</dbReference>
<evidence type="ECO:0000313" key="5">
    <source>
        <dbReference type="EMBL" id="KAK1676209.1"/>
    </source>
</evidence>
<dbReference type="InterPro" id="IPR053137">
    <property type="entry name" value="NLR-like"/>
</dbReference>
<feature type="domain" description="Nephrocystin 3-like N-terminal" evidence="4">
    <location>
        <begin position="391"/>
        <end position="565"/>
    </location>
</feature>
<dbReference type="Proteomes" id="UP001224890">
    <property type="component" value="Unassembled WGS sequence"/>
</dbReference>
<dbReference type="GeneID" id="85461748"/>
<evidence type="ECO:0000256" key="3">
    <source>
        <dbReference type="SAM" id="MobiDB-lite"/>
    </source>
</evidence>
<dbReference type="RefSeq" id="XP_060430212.1">
    <property type="nucleotide sequence ID" value="XM_060577222.1"/>
</dbReference>
<feature type="repeat" description="ANK" evidence="2">
    <location>
        <begin position="1092"/>
        <end position="1126"/>
    </location>
</feature>
<keyword evidence="1" id="KW-0677">Repeat</keyword>
<feature type="repeat" description="ANK" evidence="2">
    <location>
        <begin position="1059"/>
        <end position="1091"/>
    </location>
</feature>
<dbReference type="InterPro" id="IPR056884">
    <property type="entry name" value="NPHP3-like_N"/>
</dbReference>
<proteinExistence type="predicted"/>
<evidence type="ECO:0000313" key="6">
    <source>
        <dbReference type="Proteomes" id="UP001224890"/>
    </source>
</evidence>
<dbReference type="SUPFAM" id="SSF48403">
    <property type="entry name" value="Ankyrin repeat"/>
    <property type="match status" value="2"/>
</dbReference>
<dbReference type="PANTHER" id="PTHR46082">
    <property type="entry name" value="ATP/GTP-BINDING PROTEIN-RELATED"/>
    <property type="match status" value="1"/>
</dbReference>